<reference evidence="4 5" key="1">
    <citation type="submission" date="2020-04" db="EMBL/GenBank/DDBJ databases">
        <title>Usitatibacter rugosus gen. nov., sp. nov. and Usitatibacter palustris sp. nov., novel members of Usitatibacteraceae fam. nov. within the order Nitrosomonadales isolated from soil.</title>
        <authorList>
            <person name="Huber K.J."/>
            <person name="Neumann-Schaal M."/>
            <person name="Geppert A."/>
            <person name="Luckner M."/>
            <person name="Wanner G."/>
            <person name="Overmann J."/>
        </authorList>
    </citation>
    <scope>NUCLEOTIDE SEQUENCE [LARGE SCALE GENOMIC DNA]</scope>
    <source>
        <strain evidence="4 5">0125_3</strain>
    </source>
</reference>
<evidence type="ECO:0000256" key="2">
    <source>
        <dbReference type="ARBA" id="ARBA00022729"/>
    </source>
</evidence>
<proteinExistence type="inferred from homology"/>
<protein>
    <submittedName>
        <fullName evidence="4">Heme-binding protein A</fullName>
    </submittedName>
</protein>
<dbReference type="KEGG" id="uru:DSM104443_01243"/>
<dbReference type="Gene3D" id="3.40.190.10">
    <property type="entry name" value="Periplasmic binding protein-like II"/>
    <property type="match status" value="1"/>
</dbReference>
<organism evidence="4 5">
    <name type="scientific">Usitatibacter rugosus</name>
    <dbReference type="NCBI Taxonomy" id="2732067"/>
    <lineage>
        <taxon>Bacteria</taxon>
        <taxon>Pseudomonadati</taxon>
        <taxon>Pseudomonadota</taxon>
        <taxon>Betaproteobacteria</taxon>
        <taxon>Nitrosomonadales</taxon>
        <taxon>Usitatibacteraceae</taxon>
        <taxon>Usitatibacter</taxon>
    </lineage>
</organism>
<gene>
    <name evidence="4" type="primary">hbpA_2</name>
    <name evidence="4" type="ORF">DSM104443_01243</name>
</gene>
<dbReference type="GO" id="GO:0015833">
    <property type="term" value="P:peptide transport"/>
    <property type="evidence" value="ECO:0007669"/>
    <property type="project" value="TreeGrafter"/>
</dbReference>
<dbReference type="InterPro" id="IPR030678">
    <property type="entry name" value="Peptide/Ni-bd"/>
</dbReference>
<dbReference type="InterPro" id="IPR039424">
    <property type="entry name" value="SBP_5"/>
</dbReference>
<evidence type="ECO:0000313" key="5">
    <source>
        <dbReference type="Proteomes" id="UP000501534"/>
    </source>
</evidence>
<dbReference type="PANTHER" id="PTHR30290">
    <property type="entry name" value="PERIPLASMIC BINDING COMPONENT OF ABC TRANSPORTER"/>
    <property type="match status" value="1"/>
</dbReference>
<accession>A0A6M4GSA5</accession>
<dbReference type="Proteomes" id="UP000501534">
    <property type="component" value="Chromosome"/>
</dbReference>
<dbReference type="PIRSF" id="PIRSF002741">
    <property type="entry name" value="MppA"/>
    <property type="match status" value="1"/>
</dbReference>
<dbReference type="GO" id="GO:0030288">
    <property type="term" value="C:outer membrane-bounded periplasmic space"/>
    <property type="evidence" value="ECO:0007669"/>
    <property type="project" value="UniProtKB-ARBA"/>
</dbReference>
<feature type="domain" description="Solute-binding protein family 5" evidence="3">
    <location>
        <begin position="83"/>
        <end position="402"/>
    </location>
</feature>
<dbReference type="PROSITE" id="PS01040">
    <property type="entry name" value="SBP_BACTERIAL_5"/>
    <property type="match status" value="1"/>
</dbReference>
<dbReference type="GO" id="GO:1904680">
    <property type="term" value="F:peptide transmembrane transporter activity"/>
    <property type="evidence" value="ECO:0007669"/>
    <property type="project" value="TreeGrafter"/>
</dbReference>
<dbReference type="InterPro" id="IPR000914">
    <property type="entry name" value="SBP_5_dom"/>
</dbReference>
<keyword evidence="5" id="KW-1185">Reference proteome</keyword>
<evidence type="ECO:0000256" key="1">
    <source>
        <dbReference type="ARBA" id="ARBA00005695"/>
    </source>
</evidence>
<dbReference type="EMBL" id="CP053069">
    <property type="protein sequence ID" value="QJR10189.1"/>
    <property type="molecule type" value="Genomic_DNA"/>
</dbReference>
<sequence>MKRRELIVSTGAALAALGLKELLGPLDALAQGAPKRGGKFVYTNLYPNNRMGDAKTGRHPYYLLDINTRSAFNGLAYVNAKLEVEPELATSWEPDKDLKVWDIQLREGVKFHNGRDMTADDVIASFLFHQEKTSFAKQIVRIEKTGPFKVRMHLDAPNSEFPYILGEYQLMVMPAEPIATIGLSGIGTGPFKIVELDPKRRLIMERHEAYWRKGMPYVDRLEVVSTPGKMEGALNGFRGGLFDAVLGVDPGLLPDLERIPGTKIDFSEAGDQALMILPKHEGSIFNDKRIRQALSLAIDRDKVMKIVYGAKTGWIGNDSHLTPANDAFVPFPKRDVAKAKKLLAEAGYPNGITLPTFYFTASWPEIPRVFQVVAQTVKEAGITLPIEQRPADGYRDWRVENKEKTTKHKFAYGPSGVRNAGVSLYRMRPDNNESGYWSGPACEEYMKLYAFAVAERDPKQRLLIYRKMQLILLEDVPAVHPVGRKNMLIHKPGVRGLGNHSQFWSIRFDEVWKA</sequence>
<dbReference type="RefSeq" id="WP_171090527.1">
    <property type="nucleotide sequence ID" value="NZ_CP053069.1"/>
</dbReference>
<dbReference type="PANTHER" id="PTHR30290:SF38">
    <property type="entry name" value="D,D-DIPEPTIDE-BINDING PERIPLASMIC PROTEIN DDPA-RELATED"/>
    <property type="match status" value="1"/>
</dbReference>
<dbReference type="Gene3D" id="3.90.76.10">
    <property type="entry name" value="Dipeptide-binding Protein, Domain 1"/>
    <property type="match status" value="1"/>
</dbReference>
<evidence type="ECO:0000313" key="4">
    <source>
        <dbReference type="EMBL" id="QJR10189.1"/>
    </source>
</evidence>
<comment type="similarity">
    <text evidence="1">Belongs to the bacterial solute-binding protein 5 family.</text>
</comment>
<dbReference type="SUPFAM" id="SSF53850">
    <property type="entry name" value="Periplasmic binding protein-like II"/>
    <property type="match status" value="1"/>
</dbReference>
<dbReference type="GO" id="GO:0043190">
    <property type="term" value="C:ATP-binding cassette (ABC) transporter complex"/>
    <property type="evidence" value="ECO:0007669"/>
    <property type="project" value="InterPro"/>
</dbReference>
<dbReference type="AlphaFoldDB" id="A0A6M4GSA5"/>
<dbReference type="Pfam" id="PF00496">
    <property type="entry name" value="SBP_bac_5"/>
    <property type="match status" value="1"/>
</dbReference>
<dbReference type="InterPro" id="IPR023765">
    <property type="entry name" value="SBP_5_CS"/>
</dbReference>
<evidence type="ECO:0000259" key="3">
    <source>
        <dbReference type="Pfam" id="PF00496"/>
    </source>
</evidence>
<name>A0A6M4GSA5_9PROT</name>
<dbReference type="Gene3D" id="3.10.105.10">
    <property type="entry name" value="Dipeptide-binding Protein, Domain 3"/>
    <property type="match status" value="1"/>
</dbReference>
<keyword evidence="2" id="KW-0732">Signal</keyword>